<keyword evidence="2" id="KW-1185">Reference proteome</keyword>
<evidence type="ECO:0000313" key="1">
    <source>
        <dbReference type="EMBL" id="KAK4137022.1"/>
    </source>
</evidence>
<reference evidence="1" key="2">
    <citation type="submission" date="2023-05" db="EMBL/GenBank/DDBJ databases">
        <authorList>
            <consortium name="Lawrence Berkeley National Laboratory"/>
            <person name="Steindorff A."/>
            <person name="Hensen N."/>
            <person name="Bonometti L."/>
            <person name="Westerberg I."/>
            <person name="Brannstrom I.O."/>
            <person name="Guillou S."/>
            <person name="Cros-Aarteil S."/>
            <person name="Calhoun S."/>
            <person name="Haridas S."/>
            <person name="Kuo A."/>
            <person name="Mondo S."/>
            <person name="Pangilinan J."/>
            <person name="Riley R."/>
            <person name="Labutti K."/>
            <person name="Andreopoulos B."/>
            <person name="Lipzen A."/>
            <person name="Chen C."/>
            <person name="Yanf M."/>
            <person name="Daum C."/>
            <person name="Ng V."/>
            <person name="Clum A."/>
            <person name="Ohm R."/>
            <person name="Martin F."/>
            <person name="Silar P."/>
            <person name="Natvig D."/>
            <person name="Lalanne C."/>
            <person name="Gautier V."/>
            <person name="Ament-Velasquez S.L."/>
            <person name="Kruys A."/>
            <person name="Hutchinson M.I."/>
            <person name="Powell A.J."/>
            <person name="Barry K."/>
            <person name="Miller A.N."/>
            <person name="Grigoriev I.V."/>
            <person name="Debuchy R."/>
            <person name="Gladieux P."/>
            <person name="Thoren M.H."/>
            <person name="Johannesson H."/>
        </authorList>
    </citation>
    <scope>NUCLEOTIDE SEQUENCE</scope>
    <source>
        <strain evidence="1">CBS 123565</strain>
    </source>
</reference>
<accession>A0AAN6UPW7</accession>
<protein>
    <submittedName>
        <fullName evidence="1">Uncharacterized protein</fullName>
    </submittedName>
</protein>
<name>A0AAN6UPW7_9PEZI</name>
<proteinExistence type="predicted"/>
<sequence>MRSSAVTRSRTSKDRSRVSGIWAMRPFRPGRVSADWAWRLIQPPVPRSIATLSIEGHMTTTVLDNSQAVWCAVTARGAGIALTLATKRSINPKRSTSPQSLQSVPSIVG</sequence>
<dbReference type="EMBL" id="MU853403">
    <property type="protein sequence ID" value="KAK4137022.1"/>
    <property type="molecule type" value="Genomic_DNA"/>
</dbReference>
<reference evidence="1" key="1">
    <citation type="journal article" date="2023" name="Mol. Phylogenet. Evol.">
        <title>Genome-scale phylogeny and comparative genomics of the fungal order Sordariales.</title>
        <authorList>
            <person name="Hensen N."/>
            <person name="Bonometti L."/>
            <person name="Westerberg I."/>
            <person name="Brannstrom I.O."/>
            <person name="Guillou S."/>
            <person name="Cros-Aarteil S."/>
            <person name="Calhoun S."/>
            <person name="Haridas S."/>
            <person name="Kuo A."/>
            <person name="Mondo S."/>
            <person name="Pangilinan J."/>
            <person name="Riley R."/>
            <person name="LaButti K."/>
            <person name="Andreopoulos B."/>
            <person name="Lipzen A."/>
            <person name="Chen C."/>
            <person name="Yan M."/>
            <person name="Daum C."/>
            <person name="Ng V."/>
            <person name="Clum A."/>
            <person name="Steindorff A."/>
            <person name="Ohm R.A."/>
            <person name="Martin F."/>
            <person name="Silar P."/>
            <person name="Natvig D.O."/>
            <person name="Lalanne C."/>
            <person name="Gautier V."/>
            <person name="Ament-Velasquez S.L."/>
            <person name="Kruys A."/>
            <person name="Hutchinson M.I."/>
            <person name="Powell A.J."/>
            <person name="Barry K."/>
            <person name="Miller A.N."/>
            <person name="Grigoriev I.V."/>
            <person name="Debuchy R."/>
            <person name="Gladieux P."/>
            <person name="Hiltunen Thoren M."/>
            <person name="Johannesson H."/>
        </authorList>
    </citation>
    <scope>NUCLEOTIDE SEQUENCE</scope>
    <source>
        <strain evidence="1">CBS 123565</strain>
    </source>
</reference>
<dbReference type="Proteomes" id="UP001304895">
    <property type="component" value="Unassembled WGS sequence"/>
</dbReference>
<comment type="caution">
    <text evidence="1">The sequence shown here is derived from an EMBL/GenBank/DDBJ whole genome shotgun (WGS) entry which is preliminary data.</text>
</comment>
<gene>
    <name evidence="1" type="ORF">BT67DRAFT_198648</name>
</gene>
<evidence type="ECO:0000313" key="2">
    <source>
        <dbReference type="Proteomes" id="UP001304895"/>
    </source>
</evidence>
<organism evidence="1 2">
    <name type="scientific">Trichocladium antarcticum</name>
    <dbReference type="NCBI Taxonomy" id="1450529"/>
    <lineage>
        <taxon>Eukaryota</taxon>
        <taxon>Fungi</taxon>
        <taxon>Dikarya</taxon>
        <taxon>Ascomycota</taxon>
        <taxon>Pezizomycotina</taxon>
        <taxon>Sordariomycetes</taxon>
        <taxon>Sordariomycetidae</taxon>
        <taxon>Sordariales</taxon>
        <taxon>Chaetomiaceae</taxon>
        <taxon>Trichocladium</taxon>
    </lineage>
</organism>
<dbReference type="AlphaFoldDB" id="A0AAN6UPW7"/>